<accession>A0AAW0A6H7</accession>
<feature type="compositionally biased region" description="Low complexity" evidence="1">
    <location>
        <begin position="194"/>
        <end position="212"/>
    </location>
</feature>
<dbReference type="Proteomes" id="UP001362999">
    <property type="component" value="Unassembled WGS sequence"/>
</dbReference>
<evidence type="ECO:0000313" key="2">
    <source>
        <dbReference type="EMBL" id="KAK7001775.1"/>
    </source>
</evidence>
<gene>
    <name evidence="2" type="ORF">R3P38DRAFT_3283536</name>
</gene>
<organism evidence="2 3">
    <name type="scientific">Favolaschia claudopus</name>
    <dbReference type="NCBI Taxonomy" id="2862362"/>
    <lineage>
        <taxon>Eukaryota</taxon>
        <taxon>Fungi</taxon>
        <taxon>Dikarya</taxon>
        <taxon>Basidiomycota</taxon>
        <taxon>Agaricomycotina</taxon>
        <taxon>Agaricomycetes</taxon>
        <taxon>Agaricomycetidae</taxon>
        <taxon>Agaricales</taxon>
        <taxon>Marasmiineae</taxon>
        <taxon>Mycenaceae</taxon>
        <taxon>Favolaschia</taxon>
    </lineage>
</organism>
<feature type="region of interest" description="Disordered" evidence="1">
    <location>
        <begin position="358"/>
        <end position="380"/>
    </location>
</feature>
<feature type="compositionally biased region" description="Low complexity" evidence="1">
    <location>
        <begin position="443"/>
        <end position="453"/>
    </location>
</feature>
<proteinExistence type="predicted"/>
<evidence type="ECO:0000256" key="1">
    <source>
        <dbReference type="SAM" id="MobiDB-lite"/>
    </source>
</evidence>
<keyword evidence="3" id="KW-1185">Reference proteome</keyword>
<feature type="compositionally biased region" description="Pro residues" evidence="1">
    <location>
        <begin position="160"/>
        <end position="176"/>
    </location>
</feature>
<dbReference type="EMBL" id="JAWWNJ010000081">
    <property type="protein sequence ID" value="KAK7001775.1"/>
    <property type="molecule type" value="Genomic_DNA"/>
</dbReference>
<comment type="caution">
    <text evidence="2">The sequence shown here is derived from an EMBL/GenBank/DDBJ whole genome shotgun (WGS) entry which is preliminary data.</text>
</comment>
<feature type="region of interest" description="Disordered" evidence="1">
    <location>
        <begin position="428"/>
        <end position="456"/>
    </location>
</feature>
<feature type="region of interest" description="Disordered" evidence="1">
    <location>
        <begin position="150"/>
        <end position="229"/>
    </location>
</feature>
<feature type="region of interest" description="Disordered" evidence="1">
    <location>
        <begin position="27"/>
        <end position="70"/>
    </location>
</feature>
<sequence length="471" mass="50504">MSGQVSKQESDRFFAVLRVQKDNINKTDNFQIDSSHRPASTAVRASATPPGPRSPTPSTSASATAPSALHRNTTCASSTSIAFVVHSTIDQPSIRLYEVCLRRLPRAHRLTRLAWFFGNDVLRLSLSVLVSKANKMFAVKRKIAVARTPSPSRSLISPLAPRPSTTPPAPSSPFSPSPKKAPSSPAVNLSFCASSMPPTTTTSVDSSTSRTSYRARENSDGSDYAQGSRFSSLTSGTAGLVRHTASSRAMGDEPSPGVCPFVASVGSVHGVSSPPRRVVLLVWRFLDLLGVADEYQSSAFLTAQPLHHQSLFNASGRGYPDVKVQGGDVQIFSRWGRSMVRAASRLCHIIALITDRPPLPPHHSPPKSSTPPLPGSKSTQAQLKLEANPSLSLELVRSLRFGLTGCLRPVAVDALLSFSSRSPPRAAPSSFPPFSYSPPPPSTSLTNPSSLPSWRRRCGIPRKKAVQNVVY</sequence>
<feature type="compositionally biased region" description="Low complexity" evidence="1">
    <location>
        <begin position="177"/>
        <end position="186"/>
    </location>
</feature>
<dbReference type="AlphaFoldDB" id="A0AAW0A6H7"/>
<reference evidence="2 3" key="1">
    <citation type="journal article" date="2024" name="J Genomics">
        <title>Draft genome sequencing and assembly of Favolaschia claudopus CIRM-BRFM 2984 isolated from oak limbs.</title>
        <authorList>
            <person name="Navarro D."/>
            <person name="Drula E."/>
            <person name="Chaduli D."/>
            <person name="Cazenave R."/>
            <person name="Ahrendt S."/>
            <person name="Wang J."/>
            <person name="Lipzen A."/>
            <person name="Daum C."/>
            <person name="Barry K."/>
            <person name="Grigoriev I.V."/>
            <person name="Favel A."/>
            <person name="Rosso M.N."/>
            <person name="Martin F."/>
        </authorList>
    </citation>
    <scope>NUCLEOTIDE SEQUENCE [LARGE SCALE GENOMIC DNA]</scope>
    <source>
        <strain evidence="2 3">CIRM-BRFM 2984</strain>
    </source>
</reference>
<feature type="compositionally biased region" description="Low complexity" evidence="1">
    <location>
        <begin position="56"/>
        <end position="68"/>
    </location>
</feature>
<feature type="compositionally biased region" description="Pro residues" evidence="1">
    <location>
        <begin position="358"/>
        <end position="374"/>
    </location>
</feature>
<protein>
    <submittedName>
        <fullName evidence="2">Uncharacterized protein</fullName>
    </submittedName>
</protein>
<name>A0AAW0A6H7_9AGAR</name>
<evidence type="ECO:0000313" key="3">
    <source>
        <dbReference type="Proteomes" id="UP001362999"/>
    </source>
</evidence>